<evidence type="ECO:0000256" key="1">
    <source>
        <dbReference type="ARBA" id="ARBA00004236"/>
    </source>
</evidence>
<comment type="subcellular location">
    <subcellularLocation>
        <location evidence="1">Cell membrane</location>
    </subcellularLocation>
</comment>
<dbReference type="Pfam" id="PF25575">
    <property type="entry name" value="TPR_BSK1_C"/>
    <property type="match status" value="1"/>
</dbReference>
<keyword evidence="3" id="KW-0723">Serine/threonine-protein kinase</keyword>
<evidence type="ECO:0000256" key="5">
    <source>
        <dbReference type="ARBA" id="ARBA00022741"/>
    </source>
</evidence>
<dbReference type="InterPro" id="IPR011990">
    <property type="entry name" value="TPR-like_helical_dom_sf"/>
</dbReference>
<dbReference type="Gene3D" id="1.25.40.10">
    <property type="entry name" value="Tetratricopeptide repeat domain"/>
    <property type="match status" value="1"/>
</dbReference>
<evidence type="ECO:0000313" key="10">
    <source>
        <dbReference type="EMBL" id="KAF5797204.1"/>
    </source>
</evidence>
<keyword evidence="6" id="KW-0418">Kinase</keyword>
<dbReference type="InterPro" id="IPR058209">
    <property type="entry name" value="TPR_BSK1_C"/>
</dbReference>
<evidence type="ECO:0000256" key="4">
    <source>
        <dbReference type="ARBA" id="ARBA00022679"/>
    </source>
</evidence>
<dbReference type="AlphaFoldDB" id="A0A9K3IIV5"/>
<evidence type="ECO:0000259" key="9">
    <source>
        <dbReference type="Pfam" id="PF25575"/>
    </source>
</evidence>
<evidence type="ECO:0000256" key="7">
    <source>
        <dbReference type="ARBA" id="ARBA00022840"/>
    </source>
</evidence>
<keyword evidence="2" id="KW-1003">Cell membrane</keyword>
<dbReference type="GO" id="GO:0004674">
    <property type="term" value="F:protein serine/threonine kinase activity"/>
    <property type="evidence" value="ECO:0007669"/>
    <property type="project" value="UniProtKB-KW"/>
</dbReference>
<evidence type="ECO:0000256" key="8">
    <source>
        <dbReference type="ARBA" id="ARBA00023136"/>
    </source>
</evidence>
<accession>A0A9K3IIV5</accession>
<keyword evidence="4" id="KW-0808">Transferase</keyword>
<evidence type="ECO:0000313" key="11">
    <source>
        <dbReference type="Proteomes" id="UP000215914"/>
    </source>
</evidence>
<evidence type="ECO:0000256" key="3">
    <source>
        <dbReference type="ARBA" id="ARBA00022527"/>
    </source>
</evidence>
<evidence type="ECO:0000256" key="6">
    <source>
        <dbReference type="ARBA" id="ARBA00022777"/>
    </source>
</evidence>
<protein>
    <submittedName>
        <fullName evidence="10">Tetratricopeptide-like helical domain superfamily</fullName>
    </submittedName>
</protein>
<keyword evidence="11" id="KW-1185">Reference proteome</keyword>
<reference evidence="10" key="1">
    <citation type="journal article" date="2017" name="Nature">
        <title>The sunflower genome provides insights into oil metabolism, flowering and Asterid evolution.</title>
        <authorList>
            <person name="Badouin H."/>
            <person name="Gouzy J."/>
            <person name="Grassa C.J."/>
            <person name="Murat F."/>
            <person name="Staton S.E."/>
            <person name="Cottret L."/>
            <person name="Lelandais-Briere C."/>
            <person name="Owens G.L."/>
            <person name="Carrere S."/>
            <person name="Mayjonade B."/>
            <person name="Legrand L."/>
            <person name="Gill N."/>
            <person name="Kane N.C."/>
            <person name="Bowers J.E."/>
            <person name="Hubner S."/>
            <person name="Bellec A."/>
            <person name="Berard A."/>
            <person name="Berges H."/>
            <person name="Blanchet N."/>
            <person name="Boniface M.C."/>
            <person name="Brunel D."/>
            <person name="Catrice O."/>
            <person name="Chaidir N."/>
            <person name="Claudel C."/>
            <person name="Donnadieu C."/>
            <person name="Faraut T."/>
            <person name="Fievet G."/>
            <person name="Helmstetter N."/>
            <person name="King M."/>
            <person name="Knapp S.J."/>
            <person name="Lai Z."/>
            <person name="Le Paslier M.C."/>
            <person name="Lippi Y."/>
            <person name="Lorenzon L."/>
            <person name="Mandel J.R."/>
            <person name="Marage G."/>
            <person name="Marchand G."/>
            <person name="Marquand E."/>
            <person name="Bret-Mestries E."/>
            <person name="Morien E."/>
            <person name="Nambeesan S."/>
            <person name="Nguyen T."/>
            <person name="Pegot-Espagnet P."/>
            <person name="Pouilly N."/>
            <person name="Raftis F."/>
            <person name="Sallet E."/>
            <person name="Schiex T."/>
            <person name="Thomas J."/>
            <person name="Vandecasteele C."/>
            <person name="Vares D."/>
            <person name="Vear F."/>
            <person name="Vautrin S."/>
            <person name="Crespi M."/>
            <person name="Mangin B."/>
            <person name="Burke J.M."/>
            <person name="Salse J."/>
            <person name="Munos S."/>
            <person name="Vincourt P."/>
            <person name="Rieseberg L.H."/>
            <person name="Langlade N.B."/>
        </authorList>
    </citation>
    <scope>NUCLEOTIDE SEQUENCE</scope>
    <source>
        <tissue evidence="10">Leaves</tissue>
    </source>
</reference>
<feature type="domain" description="Serine/threonine-protein kinase BSK1-like TPR repeats" evidence="9">
    <location>
        <begin position="1"/>
        <end position="44"/>
    </location>
</feature>
<name>A0A9K3IIV5_HELAN</name>
<evidence type="ECO:0000256" key="2">
    <source>
        <dbReference type="ARBA" id="ARBA00022475"/>
    </source>
</evidence>
<dbReference type="GO" id="GO:0005886">
    <property type="term" value="C:plasma membrane"/>
    <property type="evidence" value="ECO:0007669"/>
    <property type="project" value="UniProtKB-SubCell"/>
</dbReference>
<organism evidence="10 11">
    <name type="scientific">Helianthus annuus</name>
    <name type="common">Common sunflower</name>
    <dbReference type="NCBI Taxonomy" id="4232"/>
    <lineage>
        <taxon>Eukaryota</taxon>
        <taxon>Viridiplantae</taxon>
        <taxon>Streptophyta</taxon>
        <taxon>Embryophyta</taxon>
        <taxon>Tracheophyta</taxon>
        <taxon>Spermatophyta</taxon>
        <taxon>Magnoliopsida</taxon>
        <taxon>eudicotyledons</taxon>
        <taxon>Gunneridae</taxon>
        <taxon>Pentapetalae</taxon>
        <taxon>asterids</taxon>
        <taxon>campanulids</taxon>
        <taxon>Asterales</taxon>
        <taxon>Asteraceae</taxon>
        <taxon>Asteroideae</taxon>
        <taxon>Heliantheae alliance</taxon>
        <taxon>Heliantheae</taxon>
        <taxon>Helianthus</taxon>
    </lineage>
</organism>
<dbReference type="SUPFAM" id="SSF48452">
    <property type="entry name" value="TPR-like"/>
    <property type="match status" value="1"/>
</dbReference>
<dbReference type="InterPro" id="IPR045845">
    <property type="entry name" value="BSK"/>
</dbReference>
<keyword evidence="8" id="KW-0472">Membrane</keyword>
<dbReference type="PANTHER" id="PTHR45863:SF35">
    <property type="entry name" value="TETRATRICOPEPTIDE-LIKE HELICAL DOMAIN-CONTAINING PROTEIN-RELATED"/>
    <property type="match status" value="1"/>
</dbReference>
<proteinExistence type="predicted"/>
<dbReference type="Gramene" id="mRNA:HanXRQr2_Chr08g0360891">
    <property type="protein sequence ID" value="CDS:HanXRQr2_Chr08g0360891.1"/>
    <property type="gene ID" value="HanXRQr2_Chr08g0360891"/>
</dbReference>
<dbReference type="EMBL" id="MNCJ02000323">
    <property type="protein sequence ID" value="KAF5797204.1"/>
    <property type="molecule type" value="Genomic_DNA"/>
</dbReference>
<dbReference type="PANTHER" id="PTHR45863">
    <property type="entry name" value="SERINE/THREONINE-PROTEIN KINASE BSK5"/>
    <property type="match status" value="1"/>
</dbReference>
<reference evidence="10" key="2">
    <citation type="submission" date="2020-06" db="EMBL/GenBank/DDBJ databases">
        <title>Helianthus annuus Genome sequencing and assembly Release 2.</title>
        <authorList>
            <person name="Gouzy J."/>
            <person name="Langlade N."/>
            <person name="Munos S."/>
        </authorList>
    </citation>
    <scope>NUCLEOTIDE SEQUENCE</scope>
    <source>
        <tissue evidence="10">Leaves</tissue>
    </source>
</reference>
<dbReference type="GO" id="GO:0009742">
    <property type="term" value="P:brassinosteroid mediated signaling pathway"/>
    <property type="evidence" value="ECO:0007669"/>
    <property type="project" value="InterPro"/>
</dbReference>
<dbReference type="GO" id="GO:0005524">
    <property type="term" value="F:ATP binding"/>
    <property type="evidence" value="ECO:0007669"/>
    <property type="project" value="UniProtKB-KW"/>
</dbReference>
<dbReference type="Proteomes" id="UP000215914">
    <property type="component" value="Unassembled WGS sequence"/>
</dbReference>
<comment type="caution">
    <text evidence="10">The sequence shown here is derived from an EMBL/GenBank/DDBJ whole genome shotgun (WGS) entry which is preliminary data.</text>
</comment>
<keyword evidence="5" id="KW-0547">Nucleotide-binding</keyword>
<keyword evidence="7" id="KW-0067">ATP-binding</keyword>
<gene>
    <name evidence="10" type="ORF">HanXRQr2_Chr08g0360891</name>
</gene>
<sequence>MVAPIRHVRRCLSYLMINKAEEALRDAMQAQIINPEWSLAFYLQTAALLSLGILDKDAHEMLEDAIFLDSQRKIHWYA</sequence>